<comment type="caution">
    <text evidence="12">The sequence shown here is derived from an EMBL/GenBank/DDBJ whole genome shotgun (WGS) entry which is preliminary data.</text>
</comment>
<feature type="non-terminal residue" evidence="12">
    <location>
        <position position="1"/>
    </location>
</feature>
<dbReference type="InterPro" id="IPR015424">
    <property type="entry name" value="PyrdxlP-dep_Trfase"/>
</dbReference>
<evidence type="ECO:0000313" key="13">
    <source>
        <dbReference type="Proteomes" id="UP000178570"/>
    </source>
</evidence>
<dbReference type="InterPro" id="IPR000192">
    <property type="entry name" value="Aminotrans_V_dom"/>
</dbReference>
<comment type="cofactor">
    <cofactor evidence="1 10">
        <name>pyridoxal 5'-phosphate</name>
        <dbReference type="ChEBI" id="CHEBI:597326"/>
    </cofactor>
</comment>
<evidence type="ECO:0000256" key="5">
    <source>
        <dbReference type="ARBA" id="ARBA00022723"/>
    </source>
</evidence>
<organism evidence="12 13">
    <name type="scientific">Candidatus Brennerbacteria bacterium RIFOXYD1_FULL_41_16</name>
    <dbReference type="NCBI Taxonomy" id="1797529"/>
    <lineage>
        <taxon>Bacteria</taxon>
        <taxon>Candidatus Brenneribacteriota</taxon>
    </lineage>
</organism>
<dbReference type="PIRSF" id="PIRSF005572">
    <property type="entry name" value="NifS"/>
    <property type="match status" value="1"/>
</dbReference>
<evidence type="ECO:0000256" key="2">
    <source>
        <dbReference type="ARBA" id="ARBA00006490"/>
    </source>
</evidence>
<keyword evidence="6" id="KW-0663">Pyridoxal phosphate</keyword>
<dbReference type="SUPFAM" id="SSF53383">
    <property type="entry name" value="PLP-dependent transferases"/>
    <property type="match status" value="1"/>
</dbReference>
<accession>A0A1G1XJG4</accession>
<dbReference type="Gene3D" id="1.10.260.50">
    <property type="match status" value="1"/>
</dbReference>
<dbReference type="AlphaFoldDB" id="A0A1G1XJG4"/>
<evidence type="ECO:0000256" key="6">
    <source>
        <dbReference type="ARBA" id="ARBA00022898"/>
    </source>
</evidence>
<comment type="catalytic activity">
    <reaction evidence="9">
        <text>(sulfur carrier)-H + L-cysteine = (sulfur carrier)-SH + L-alanine</text>
        <dbReference type="Rhea" id="RHEA:43892"/>
        <dbReference type="Rhea" id="RHEA-COMP:14737"/>
        <dbReference type="Rhea" id="RHEA-COMP:14739"/>
        <dbReference type="ChEBI" id="CHEBI:29917"/>
        <dbReference type="ChEBI" id="CHEBI:35235"/>
        <dbReference type="ChEBI" id="CHEBI:57972"/>
        <dbReference type="ChEBI" id="CHEBI:64428"/>
        <dbReference type="EC" id="2.8.1.7"/>
    </reaction>
</comment>
<dbReference type="PANTHER" id="PTHR11601:SF34">
    <property type="entry name" value="CYSTEINE DESULFURASE"/>
    <property type="match status" value="1"/>
</dbReference>
<dbReference type="STRING" id="1797529.A2570_01785"/>
<proteinExistence type="inferred from homology"/>
<dbReference type="PROSITE" id="PS00595">
    <property type="entry name" value="AA_TRANSFER_CLASS_5"/>
    <property type="match status" value="1"/>
</dbReference>
<evidence type="ECO:0000256" key="9">
    <source>
        <dbReference type="ARBA" id="ARBA00050776"/>
    </source>
</evidence>
<keyword evidence="4" id="KW-0808">Transferase</keyword>
<reference evidence="12 13" key="1">
    <citation type="journal article" date="2016" name="Nat. Commun.">
        <title>Thousands of microbial genomes shed light on interconnected biogeochemical processes in an aquifer system.</title>
        <authorList>
            <person name="Anantharaman K."/>
            <person name="Brown C.T."/>
            <person name="Hug L.A."/>
            <person name="Sharon I."/>
            <person name="Castelle C.J."/>
            <person name="Probst A.J."/>
            <person name="Thomas B.C."/>
            <person name="Singh A."/>
            <person name="Wilkins M.J."/>
            <person name="Karaoz U."/>
            <person name="Brodie E.L."/>
            <person name="Williams K.H."/>
            <person name="Hubbard S.S."/>
            <person name="Banfield J.F."/>
        </authorList>
    </citation>
    <scope>NUCLEOTIDE SEQUENCE [LARGE SCALE GENOMIC DNA]</scope>
</reference>
<evidence type="ECO:0000256" key="3">
    <source>
        <dbReference type="ARBA" id="ARBA00012239"/>
    </source>
</evidence>
<dbReference type="Gene3D" id="3.40.640.10">
    <property type="entry name" value="Type I PLP-dependent aspartate aminotransferase-like (Major domain)"/>
    <property type="match status" value="1"/>
</dbReference>
<evidence type="ECO:0000256" key="1">
    <source>
        <dbReference type="ARBA" id="ARBA00001933"/>
    </source>
</evidence>
<sequence>AYFDCAATTPVDPEVFLTMQPFFSEDFGNPGSLHALGQKAQAAVDLSRKTIADYLGVDFPNVIFMASASEANSLAVKGVVAKARTSGFEKPHLIVSKIEHRSILNLAEDLARLGEISFDYVGVDANGIVKVESLKRLLRKETVLVSVMQVNNETGVIQPIKKLARIIKEFRQEKILVKNQSRFSVSELQYPLFHTDSVQALMHLEEIKPNELGVDLMSLSSHKVYGPKGTAALVSGNLSFSKLISPYIVGGSQEFSFRSGTENVPSIVGFAKAVEVGKELHSSSHKMTENIKAQMVKKILKVFPKVVFNSPETSIPEILNASFPGYQSEDLIYAFDKEGVAVSAGSACEARALQISHVLLAMGLPKELTNSVIRFSFGRLTKKKELDYLFGALEKIFSKH</sequence>
<keyword evidence="8" id="KW-0411">Iron-sulfur</keyword>
<evidence type="ECO:0000256" key="10">
    <source>
        <dbReference type="RuleBase" id="RU004504"/>
    </source>
</evidence>
<feature type="domain" description="Aminotransferase class V" evidence="11">
    <location>
        <begin position="2"/>
        <end position="171"/>
    </location>
</feature>
<evidence type="ECO:0000256" key="7">
    <source>
        <dbReference type="ARBA" id="ARBA00023004"/>
    </source>
</evidence>
<dbReference type="EMBL" id="MHHY01000010">
    <property type="protein sequence ID" value="OGY40092.1"/>
    <property type="molecule type" value="Genomic_DNA"/>
</dbReference>
<dbReference type="Proteomes" id="UP000178570">
    <property type="component" value="Unassembled WGS sequence"/>
</dbReference>
<keyword evidence="5" id="KW-0479">Metal-binding</keyword>
<evidence type="ECO:0000256" key="4">
    <source>
        <dbReference type="ARBA" id="ARBA00022679"/>
    </source>
</evidence>
<dbReference type="GO" id="GO:0031071">
    <property type="term" value="F:cysteine desulfurase activity"/>
    <property type="evidence" value="ECO:0007669"/>
    <property type="project" value="UniProtKB-EC"/>
</dbReference>
<feature type="domain" description="Aminotransferase class V" evidence="11">
    <location>
        <begin position="192"/>
        <end position="389"/>
    </location>
</feature>
<gene>
    <name evidence="12" type="ORF">A2570_01785</name>
</gene>
<dbReference type="InterPro" id="IPR020578">
    <property type="entry name" value="Aminotrans_V_PyrdxlP_BS"/>
</dbReference>
<dbReference type="EC" id="2.8.1.7" evidence="3"/>
<dbReference type="Pfam" id="PF00266">
    <property type="entry name" value="Aminotran_5"/>
    <property type="match status" value="2"/>
</dbReference>
<dbReference type="GO" id="GO:0051536">
    <property type="term" value="F:iron-sulfur cluster binding"/>
    <property type="evidence" value="ECO:0007669"/>
    <property type="project" value="UniProtKB-KW"/>
</dbReference>
<keyword evidence="7" id="KW-0408">Iron</keyword>
<dbReference type="Gene3D" id="3.90.1150.10">
    <property type="entry name" value="Aspartate Aminotransferase, domain 1"/>
    <property type="match status" value="1"/>
</dbReference>
<dbReference type="InterPro" id="IPR015422">
    <property type="entry name" value="PyrdxlP-dep_Trfase_small"/>
</dbReference>
<evidence type="ECO:0000259" key="11">
    <source>
        <dbReference type="Pfam" id="PF00266"/>
    </source>
</evidence>
<evidence type="ECO:0000313" key="12">
    <source>
        <dbReference type="EMBL" id="OGY40092.1"/>
    </source>
</evidence>
<dbReference type="InterPro" id="IPR016454">
    <property type="entry name" value="Cysteine_dSase"/>
</dbReference>
<dbReference type="PANTHER" id="PTHR11601">
    <property type="entry name" value="CYSTEINE DESULFURYLASE FAMILY MEMBER"/>
    <property type="match status" value="1"/>
</dbReference>
<protein>
    <recommendedName>
        <fullName evidence="3">cysteine desulfurase</fullName>
        <ecNumber evidence="3">2.8.1.7</ecNumber>
    </recommendedName>
</protein>
<name>A0A1G1XJG4_9BACT</name>
<dbReference type="InterPro" id="IPR015421">
    <property type="entry name" value="PyrdxlP-dep_Trfase_major"/>
</dbReference>
<evidence type="ECO:0000256" key="8">
    <source>
        <dbReference type="ARBA" id="ARBA00023014"/>
    </source>
</evidence>
<comment type="similarity">
    <text evidence="2">Belongs to the class-V pyridoxal-phosphate-dependent aminotransferase family. NifS/IscS subfamily.</text>
</comment>
<dbReference type="GO" id="GO:0046872">
    <property type="term" value="F:metal ion binding"/>
    <property type="evidence" value="ECO:0007669"/>
    <property type="project" value="UniProtKB-KW"/>
</dbReference>